<feature type="non-terminal residue" evidence="1">
    <location>
        <position position="312"/>
    </location>
</feature>
<name>A0A3G4ZVN0_9VIRU</name>
<proteinExistence type="predicted"/>
<evidence type="ECO:0000313" key="1">
    <source>
        <dbReference type="EMBL" id="AYV78910.1"/>
    </source>
</evidence>
<dbReference type="EMBL" id="MK072113">
    <property type="protein sequence ID" value="AYV78910.1"/>
    <property type="molecule type" value="Genomic_DNA"/>
</dbReference>
<accession>A0A3G4ZVN0</accession>
<organism evidence="1">
    <name type="scientific">Edafosvirus sp</name>
    <dbReference type="NCBI Taxonomy" id="2487765"/>
    <lineage>
        <taxon>Viruses</taxon>
        <taxon>Varidnaviria</taxon>
        <taxon>Bamfordvirae</taxon>
        <taxon>Nucleocytoviricota</taxon>
        <taxon>Megaviricetes</taxon>
        <taxon>Imitervirales</taxon>
        <taxon>Mimiviridae</taxon>
        <taxon>Klosneuvirinae</taxon>
    </lineage>
</organism>
<reference evidence="1" key="1">
    <citation type="submission" date="2018-10" db="EMBL/GenBank/DDBJ databases">
        <title>Hidden diversity of soil giant viruses.</title>
        <authorList>
            <person name="Schulz F."/>
            <person name="Alteio L."/>
            <person name="Goudeau D."/>
            <person name="Ryan E.M."/>
            <person name="Malmstrom R.R."/>
            <person name="Blanchard J."/>
            <person name="Woyke T."/>
        </authorList>
    </citation>
    <scope>NUCLEOTIDE SEQUENCE</scope>
    <source>
        <strain evidence="1">EDV1</strain>
    </source>
</reference>
<gene>
    <name evidence="1" type="ORF">Edafosvirus48_1</name>
</gene>
<protein>
    <submittedName>
        <fullName evidence="1">Uncharacterized protein</fullName>
    </submittedName>
</protein>
<sequence length="312" mass="37355">MEKLIVFVYNKSQKDPDGKTDNAIRHKFLFSKDSIVLDLKYLISCEYKKDFLDVEIRAGKYSSPNIIYTSYSSSIKDRNMEKLDFTYIYEAHFRSIDTTGGFKDVIAHPGHYIFNIFMTGDDSKYLQSKYGYKRDNLDIGFIVRYKFKEENEFKTITEYKPVINPLDSFEDLKEKACDILKNKIDGWDKTLIESIEVCRKKSETRIVGSEYRYESFIHRFSEVKENDPILNRIDENFEIIIQIVSTKLNYYTLKWTEKHNYDNKLYKRFEITKDYSKEDTIKDLKLDFQERFGYDYRKINIFNEDKKLLANN</sequence>